<sequence>METKLSWRALIGDDLAEVSKLADRCLAVDGGLPLVTTPAFLGRRFAAERGFAGCHRYRGHAGRRRCGPPTGSQRLGFATIGRRARLEPAG</sequence>
<organism evidence="1 2">
    <name type="scientific">Micromonospora sonneratiae</name>
    <dbReference type="NCBI Taxonomy" id="1184706"/>
    <lineage>
        <taxon>Bacteria</taxon>
        <taxon>Bacillati</taxon>
        <taxon>Actinomycetota</taxon>
        <taxon>Actinomycetes</taxon>
        <taxon>Micromonosporales</taxon>
        <taxon>Micromonosporaceae</taxon>
        <taxon>Micromonospora</taxon>
    </lineage>
</organism>
<proteinExistence type="predicted"/>
<dbReference type="RefSeq" id="WP_377570879.1">
    <property type="nucleotide sequence ID" value="NZ_JBHTMP010000018.1"/>
</dbReference>
<evidence type="ECO:0000313" key="2">
    <source>
        <dbReference type="Proteomes" id="UP001597260"/>
    </source>
</evidence>
<accession>A0ABW3YD11</accession>
<evidence type="ECO:0000313" key="1">
    <source>
        <dbReference type="EMBL" id="MFD1322216.1"/>
    </source>
</evidence>
<name>A0ABW3YD11_9ACTN</name>
<dbReference type="Proteomes" id="UP001597260">
    <property type="component" value="Unassembled WGS sequence"/>
</dbReference>
<reference evidence="2" key="1">
    <citation type="journal article" date="2019" name="Int. J. Syst. Evol. Microbiol.">
        <title>The Global Catalogue of Microorganisms (GCM) 10K type strain sequencing project: providing services to taxonomists for standard genome sequencing and annotation.</title>
        <authorList>
            <consortium name="The Broad Institute Genomics Platform"/>
            <consortium name="The Broad Institute Genome Sequencing Center for Infectious Disease"/>
            <person name="Wu L."/>
            <person name="Ma J."/>
        </authorList>
    </citation>
    <scope>NUCLEOTIDE SEQUENCE [LARGE SCALE GENOMIC DNA]</scope>
    <source>
        <strain evidence="2">JCM 31037</strain>
    </source>
</reference>
<protein>
    <submittedName>
        <fullName evidence="1">Uncharacterized protein</fullName>
    </submittedName>
</protein>
<gene>
    <name evidence="1" type="ORF">ACFQ4H_14055</name>
</gene>
<dbReference type="EMBL" id="JBHTMP010000018">
    <property type="protein sequence ID" value="MFD1322216.1"/>
    <property type="molecule type" value="Genomic_DNA"/>
</dbReference>
<keyword evidence="2" id="KW-1185">Reference proteome</keyword>
<comment type="caution">
    <text evidence="1">The sequence shown here is derived from an EMBL/GenBank/DDBJ whole genome shotgun (WGS) entry which is preliminary data.</text>
</comment>